<gene>
    <name evidence="1" type="ORF">ECPE_LOCUS16598</name>
</gene>
<evidence type="ECO:0000313" key="1">
    <source>
        <dbReference type="EMBL" id="VDP93870.1"/>
    </source>
</evidence>
<keyword evidence="2" id="KW-1185">Reference proteome</keyword>
<name>A0A183BBL3_9TREM</name>
<reference evidence="1 2" key="2">
    <citation type="submission" date="2018-11" db="EMBL/GenBank/DDBJ databases">
        <authorList>
            <consortium name="Pathogen Informatics"/>
        </authorList>
    </citation>
    <scope>NUCLEOTIDE SEQUENCE [LARGE SCALE GENOMIC DNA]</scope>
    <source>
        <strain evidence="1 2">Egypt</strain>
    </source>
</reference>
<dbReference type="WBParaSite" id="ECPE_0001664101-mRNA-1">
    <property type="protein sequence ID" value="ECPE_0001664101-mRNA-1"/>
    <property type="gene ID" value="ECPE_0001664101"/>
</dbReference>
<reference evidence="3" key="1">
    <citation type="submission" date="2016-06" db="UniProtKB">
        <authorList>
            <consortium name="WormBaseParasite"/>
        </authorList>
    </citation>
    <scope>IDENTIFICATION</scope>
</reference>
<sequence length="48" mass="5385">MEWQVAKVVALVRDLATEVSRRSASVRDLELHLQLESGVCFSAFALPR</sequence>
<dbReference type="EMBL" id="UZAN01065039">
    <property type="protein sequence ID" value="VDP93870.1"/>
    <property type="molecule type" value="Genomic_DNA"/>
</dbReference>
<proteinExistence type="predicted"/>
<dbReference type="Proteomes" id="UP000272942">
    <property type="component" value="Unassembled WGS sequence"/>
</dbReference>
<evidence type="ECO:0000313" key="3">
    <source>
        <dbReference type="WBParaSite" id="ECPE_0001664101-mRNA-1"/>
    </source>
</evidence>
<protein>
    <submittedName>
        <fullName evidence="3">Chorein_N domain-containing protein</fullName>
    </submittedName>
</protein>
<evidence type="ECO:0000313" key="2">
    <source>
        <dbReference type="Proteomes" id="UP000272942"/>
    </source>
</evidence>
<organism evidence="3">
    <name type="scientific">Echinostoma caproni</name>
    <dbReference type="NCBI Taxonomy" id="27848"/>
    <lineage>
        <taxon>Eukaryota</taxon>
        <taxon>Metazoa</taxon>
        <taxon>Spiralia</taxon>
        <taxon>Lophotrochozoa</taxon>
        <taxon>Platyhelminthes</taxon>
        <taxon>Trematoda</taxon>
        <taxon>Digenea</taxon>
        <taxon>Plagiorchiida</taxon>
        <taxon>Echinostomata</taxon>
        <taxon>Echinostomatoidea</taxon>
        <taxon>Echinostomatidae</taxon>
        <taxon>Echinostoma</taxon>
    </lineage>
</organism>
<accession>A0A183BBL3</accession>
<dbReference type="AlphaFoldDB" id="A0A183BBL3"/>